<sequence>MKGFKDFILRGNVAALAVAFVIGGAFGTLIKGFVDDFISPLIAIPGNGPNFDSYVFTVGQATFRYGNFINLVIAFLVIAAAVYFALVVPMQKMEARRTTPATQETTRECPECLSNIPLGARRCAFCTAQVPPVGVEPTP</sequence>
<accession>A0A934KNE7</accession>
<evidence type="ECO:0000256" key="2">
    <source>
        <dbReference type="ARBA" id="ARBA00022448"/>
    </source>
</evidence>
<dbReference type="NCBIfam" id="TIGR00220">
    <property type="entry name" value="mscL"/>
    <property type="match status" value="1"/>
</dbReference>
<dbReference type="Proteomes" id="UP000614410">
    <property type="component" value="Unassembled WGS sequence"/>
</dbReference>
<gene>
    <name evidence="10" type="primary">mscL</name>
    <name evidence="10" type="ORF">JF887_09300</name>
</gene>
<proteinExistence type="predicted"/>
<dbReference type="InterPro" id="IPR036019">
    <property type="entry name" value="MscL_channel"/>
</dbReference>
<dbReference type="AlphaFoldDB" id="A0A934KNE7"/>
<feature type="transmembrane region" description="Helical" evidence="9">
    <location>
        <begin position="68"/>
        <end position="88"/>
    </location>
</feature>
<evidence type="ECO:0000256" key="5">
    <source>
        <dbReference type="ARBA" id="ARBA00022989"/>
    </source>
</evidence>
<organism evidence="10 11">
    <name type="scientific">Candidatus Amunia macphersoniae</name>
    <dbReference type="NCBI Taxonomy" id="3127014"/>
    <lineage>
        <taxon>Bacteria</taxon>
        <taxon>Bacillati</taxon>
        <taxon>Candidatus Dormiibacterota</taxon>
        <taxon>Candidatus Dormibacteria</taxon>
        <taxon>Candidatus Aeolococcales</taxon>
        <taxon>Candidatus Aeolococcaceae</taxon>
        <taxon>Candidatus Amunia</taxon>
    </lineage>
</organism>
<dbReference type="Pfam" id="PF01741">
    <property type="entry name" value="MscL"/>
    <property type="match status" value="1"/>
</dbReference>
<comment type="caution">
    <text evidence="10">The sequence shown here is derived from an EMBL/GenBank/DDBJ whole genome shotgun (WGS) entry which is preliminary data.</text>
</comment>
<evidence type="ECO:0000256" key="7">
    <source>
        <dbReference type="ARBA" id="ARBA00023136"/>
    </source>
</evidence>
<evidence type="ECO:0000313" key="11">
    <source>
        <dbReference type="Proteomes" id="UP000614410"/>
    </source>
</evidence>
<dbReference type="PANTHER" id="PTHR30266">
    <property type="entry name" value="MECHANOSENSITIVE CHANNEL MSCL"/>
    <property type="match status" value="1"/>
</dbReference>
<evidence type="ECO:0000256" key="4">
    <source>
        <dbReference type="ARBA" id="ARBA00022692"/>
    </source>
</evidence>
<reference evidence="10 11" key="1">
    <citation type="submission" date="2020-10" db="EMBL/GenBank/DDBJ databases">
        <title>Ca. Dormibacterota MAGs.</title>
        <authorList>
            <person name="Montgomery K."/>
        </authorList>
    </citation>
    <scope>NUCLEOTIDE SEQUENCE [LARGE SCALE GENOMIC DNA]</scope>
    <source>
        <strain evidence="10">Mitchell_Peninsula_5</strain>
    </source>
</reference>
<keyword evidence="7 9" id="KW-0472">Membrane</keyword>
<evidence type="ECO:0000256" key="8">
    <source>
        <dbReference type="ARBA" id="ARBA00023303"/>
    </source>
</evidence>
<dbReference type="PANTHER" id="PTHR30266:SF2">
    <property type="entry name" value="LARGE-CONDUCTANCE MECHANOSENSITIVE CHANNEL"/>
    <property type="match status" value="1"/>
</dbReference>
<dbReference type="Gene3D" id="1.10.1200.120">
    <property type="entry name" value="Large-conductance mechanosensitive channel, MscL, domain 1"/>
    <property type="match status" value="1"/>
</dbReference>
<name>A0A934KNE7_9BACT</name>
<keyword evidence="2" id="KW-0813">Transport</keyword>
<keyword evidence="4 9" id="KW-0812">Transmembrane</keyword>
<comment type="subcellular location">
    <subcellularLocation>
        <location evidence="1">Membrane</location>
        <topology evidence="1">Multi-pass membrane protein</topology>
    </subcellularLocation>
</comment>
<keyword evidence="6" id="KW-0406">Ion transport</keyword>
<dbReference type="EMBL" id="JAEKNN010000048">
    <property type="protein sequence ID" value="MBJ7609604.1"/>
    <property type="molecule type" value="Genomic_DNA"/>
</dbReference>
<keyword evidence="5 9" id="KW-1133">Transmembrane helix</keyword>
<dbReference type="InterPro" id="IPR001185">
    <property type="entry name" value="MS_channel"/>
</dbReference>
<protein>
    <submittedName>
        <fullName evidence="10">Large conductance mechanosensitive channel protein MscL</fullName>
    </submittedName>
</protein>
<feature type="transmembrane region" description="Helical" evidence="9">
    <location>
        <begin position="7"/>
        <end position="30"/>
    </location>
</feature>
<dbReference type="SUPFAM" id="SSF81330">
    <property type="entry name" value="Gated mechanosensitive channel"/>
    <property type="match status" value="1"/>
</dbReference>
<evidence type="ECO:0000256" key="1">
    <source>
        <dbReference type="ARBA" id="ARBA00004141"/>
    </source>
</evidence>
<evidence type="ECO:0000256" key="6">
    <source>
        <dbReference type="ARBA" id="ARBA00023065"/>
    </source>
</evidence>
<dbReference type="InterPro" id="IPR037673">
    <property type="entry name" value="MSC/AndL"/>
</dbReference>
<evidence type="ECO:0000313" key="10">
    <source>
        <dbReference type="EMBL" id="MBJ7609604.1"/>
    </source>
</evidence>
<evidence type="ECO:0000256" key="9">
    <source>
        <dbReference type="SAM" id="Phobius"/>
    </source>
</evidence>
<dbReference type="GO" id="GO:0016020">
    <property type="term" value="C:membrane"/>
    <property type="evidence" value="ECO:0007669"/>
    <property type="project" value="UniProtKB-SubCell"/>
</dbReference>
<keyword evidence="8" id="KW-0407">Ion channel</keyword>
<keyword evidence="3" id="KW-1003">Cell membrane</keyword>
<evidence type="ECO:0000256" key="3">
    <source>
        <dbReference type="ARBA" id="ARBA00022475"/>
    </source>
</evidence>
<dbReference type="GO" id="GO:0008381">
    <property type="term" value="F:mechanosensitive monoatomic ion channel activity"/>
    <property type="evidence" value="ECO:0007669"/>
    <property type="project" value="InterPro"/>
</dbReference>